<dbReference type="SUPFAM" id="SSF52096">
    <property type="entry name" value="ClpP/crotonase"/>
    <property type="match status" value="1"/>
</dbReference>
<dbReference type="PANTHER" id="PTHR48075:SF7">
    <property type="entry name" value="3-HYDROXYACYL-COA DEHYDROGENASE-RELATED"/>
    <property type="match status" value="1"/>
</dbReference>
<proteinExistence type="inferred from homology"/>
<keyword evidence="6" id="KW-0520">NAD</keyword>
<sequence>MLMQRKIRKAAVIGSGIMGSGIAAYLASAGIPTFLLDIVPSTLSDDEKKQGLTLDSPKVRNKLAVSAVNEMVKKKPCPFFSIEDQQWITPGNIEDHLPKLAEVDWIIEAVAENLEVKRKLFSKLQACWKVGTIVSTNTSGISIDEMAEECSTEFKRHFLGTHFFNPPRYMKLLEIIPGEKTDPQIVSFLQEFATKRLGKGVVLAKDTPNFIANRIGVYGLLITMQEMLKRKMTIEEVDELTGPIIGRPKSATFRTLDMVGLDTFASVAANVKGKLSDPMEKKTFDLPDFLQEMCAKQLLGTKTGKGFYMKDRKSKQIYTLDYQTLQYRERKKPFFSTMTQGKNLKERLQSLMNSSNDADQFLWQTIKRTLLYSANCIPEIADDIVAVDQAMKWGFNWELGPFEMWDSIGVEQSVAKMKEEGERIPKLVSLLLESGKTSFYEDKQNVYFSISGKYLPAQQTGERINLQKLKSDQKVIKSNSGATLLDLGDDVACVELHSPHDAIGPDIIRMMNLALDEVSRNYQGLVIASESRNFCVGANLMMILMEAQDENWAQIEQLVGAFQGLSTAMKYYEKPIVAAPFGMTLGGGTEICLPASRIQASAESYMGLVEVGAGLIPAGGGCKELLLRHIEEVDKDGKIDLQPFVQRTFETIALAKVSTSAKDAVNMGYLRTCDGISMNRDFQIYQAKQAVLAMLQAGYQPRQAKKIRVVGEPGLAALKLGIYQMKCSGYISEHDEKIAKKLAHVLCGGDIQANSYVTESYLLDLEREAFLSLCGEPKTRQRMQHLLVQGKPLRN</sequence>
<dbReference type="InterPro" id="IPR008927">
    <property type="entry name" value="6-PGluconate_DH-like_C_sf"/>
</dbReference>
<evidence type="ECO:0000313" key="11">
    <source>
        <dbReference type="EMBL" id="MBP1930604.1"/>
    </source>
</evidence>
<dbReference type="Pfam" id="PF00378">
    <property type="entry name" value="ECH_1"/>
    <property type="match status" value="1"/>
</dbReference>
<dbReference type="SUPFAM" id="SSF48179">
    <property type="entry name" value="6-phosphogluconate dehydrogenase C-terminal domain-like"/>
    <property type="match status" value="2"/>
</dbReference>
<accession>A0ABS4GK56</accession>
<dbReference type="SUPFAM" id="SSF51735">
    <property type="entry name" value="NAD(P)-binding Rossmann-fold domains"/>
    <property type="match status" value="1"/>
</dbReference>
<reference evidence="11 12" key="1">
    <citation type="submission" date="2021-03" db="EMBL/GenBank/DDBJ databases">
        <title>Genomic Encyclopedia of Type Strains, Phase IV (KMG-IV): sequencing the most valuable type-strain genomes for metagenomic binning, comparative biology and taxonomic classification.</title>
        <authorList>
            <person name="Goeker M."/>
        </authorList>
    </citation>
    <scope>NUCLEOTIDE SEQUENCE [LARGE SCALE GENOMIC DNA]</scope>
    <source>
        <strain evidence="11 12">DSM 24738</strain>
    </source>
</reference>
<evidence type="ECO:0000256" key="1">
    <source>
        <dbReference type="ARBA" id="ARBA00005005"/>
    </source>
</evidence>
<dbReference type="Gene3D" id="3.90.226.10">
    <property type="entry name" value="2-enoyl-CoA Hydratase, Chain A, domain 1"/>
    <property type="match status" value="1"/>
</dbReference>
<keyword evidence="3" id="KW-0276">Fatty acid metabolism</keyword>
<dbReference type="GO" id="GO:0003857">
    <property type="term" value="F:(3S)-3-hydroxyacyl-CoA dehydrogenase (NAD+) activity"/>
    <property type="evidence" value="ECO:0007669"/>
    <property type="project" value="UniProtKB-EC"/>
</dbReference>
<dbReference type="InterPro" id="IPR006108">
    <property type="entry name" value="3HC_DH_C"/>
</dbReference>
<evidence type="ECO:0000256" key="6">
    <source>
        <dbReference type="ARBA" id="ARBA00023027"/>
    </source>
</evidence>
<dbReference type="CDD" id="cd06558">
    <property type="entry name" value="crotonase-like"/>
    <property type="match status" value="1"/>
</dbReference>
<keyword evidence="12" id="KW-1185">Reference proteome</keyword>
<evidence type="ECO:0000256" key="8">
    <source>
        <dbReference type="ARBA" id="ARBA00049556"/>
    </source>
</evidence>
<dbReference type="InterPro" id="IPR029045">
    <property type="entry name" value="ClpP/crotonase-like_dom_sf"/>
</dbReference>
<keyword evidence="5 11" id="KW-0560">Oxidoreductase</keyword>
<dbReference type="EC" id="1.1.1.35" evidence="11"/>
<name>A0ABS4GK56_9BACL</name>
<dbReference type="Pfam" id="PF02737">
    <property type="entry name" value="3HCDH_N"/>
    <property type="match status" value="1"/>
</dbReference>
<organism evidence="11 12">
    <name type="scientific">Ammoniphilus resinae</name>
    <dbReference type="NCBI Taxonomy" id="861532"/>
    <lineage>
        <taxon>Bacteria</taxon>
        <taxon>Bacillati</taxon>
        <taxon>Bacillota</taxon>
        <taxon>Bacilli</taxon>
        <taxon>Bacillales</taxon>
        <taxon>Paenibacillaceae</taxon>
        <taxon>Aneurinibacillus group</taxon>
        <taxon>Ammoniphilus</taxon>
    </lineage>
</organism>
<evidence type="ECO:0000256" key="4">
    <source>
        <dbReference type="ARBA" id="ARBA00022963"/>
    </source>
</evidence>
<keyword evidence="4" id="KW-0442">Lipid degradation</keyword>
<dbReference type="PANTHER" id="PTHR48075">
    <property type="entry name" value="3-HYDROXYACYL-COA DEHYDROGENASE FAMILY PROTEIN"/>
    <property type="match status" value="1"/>
</dbReference>
<feature type="domain" description="3-hydroxyacyl-CoA dehydrogenase NAD binding" evidence="10">
    <location>
        <begin position="9"/>
        <end position="207"/>
    </location>
</feature>
<dbReference type="Gene3D" id="3.40.50.720">
    <property type="entry name" value="NAD(P)-binding Rossmann-like Domain"/>
    <property type="match status" value="1"/>
</dbReference>
<dbReference type="Gene3D" id="1.10.1040.50">
    <property type="match status" value="1"/>
</dbReference>
<evidence type="ECO:0000256" key="7">
    <source>
        <dbReference type="ARBA" id="ARBA00023098"/>
    </source>
</evidence>
<dbReference type="Proteomes" id="UP001519343">
    <property type="component" value="Unassembled WGS sequence"/>
</dbReference>
<evidence type="ECO:0000313" key="12">
    <source>
        <dbReference type="Proteomes" id="UP001519343"/>
    </source>
</evidence>
<comment type="pathway">
    <text evidence="1">Lipid metabolism; fatty acid beta-oxidation.</text>
</comment>
<evidence type="ECO:0000259" key="10">
    <source>
        <dbReference type="Pfam" id="PF02737"/>
    </source>
</evidence>
<feature type="domain" description="3-hydroxyacyl-CoA dehydrogenase C-terminal" evidence="9">
    <location>
        <begin position="210"/>
        <end position="308"/>
    </location>
</feature>
<keyword evidence="7" id="KW-0443">Lipid metabolism</keyword>
<dbReference type="InterPro" id="IPR006176">
    <property type="entry name" value="3-OHacyl-CoA_DH_NAD-bd"/>
</dbReference>
<evidence type="ECO:0000256" key="2">
    <source>
        <dbReference type="ARBA" id="ARBA00009463"/>
    </source>
</evidence>
<evidence type="ECO:0000259" key="9">
    <source>
        <dbReference type="Pfam" id="PF00725"/>
    </source>
</evidence>
<evidence type="ECO:0000256" key="3">
    <source>
        <dbReference type="ARBA" id="ARBA00022832"/>
    </source>
</evidence>
<dbReference type="InterPro" id="IPR001753">
    <property type="entry name" value="Enoyl-CoA_hydra/iso"/>
</dbReference>
<evidence type="ECO:0000256" key="5">
    <source>
        <dbReference type="ARBA" id="ARBA00023002"/>
    </source>
</evidence>
<dbReference type="EMBL" id="JAGGKT010000001">
    <property type="protein sequence ID" value="MBP1930604.1"/>
    <property type="molecule type" value="Genomic_DNA"/>
</dbReference>
<gene>
    <name evidence="11" type="ORF">J2Z37_000591</name>
</gene>
<dbReference type="Pfam" id="PF00725">
    <property type="entry name" value="3HCDH"/>
    <property type="match status" value="1"/>
</dbReference>
<comment type="caution">
    <text evidence="11">The sequence shown here is derived from an EMBL/GenBank/DDBJ whole genome shotgun (WGS) entry which is preliminary data.</text>
</comment>
<comment type="catalytic activity">
    <reaction evidence="8">
        <text>a (3S)-3-hydroxyacyl-CoA + NAD(+) = a 3-oxoacyl-CoA + NADH + H(+)</text>
        <dbReference type="Rhea" id="RHEA:22432"/>
        <dbReference type="ChEBI" id="CHEBI:15378"/>
        <dbReference type="ChEBI" id="CHEBI:57318"/>
        <dbReference type="ChEBI" id="CHEBI:57540"/>
        <dbReference type="ChEBI" id="CHEBI:57945"/>
        <dbReference type="ChEBI" id="CHEBI:90726"/>
        <dbReference type="EC" id="1.1.1.35"/>
    </reaction>
</comment>
<dbReference type="InterPro" id="IPR036291">
    <property type="entry name" value="NAD(P)-bd_dom_sf"/>
</dbReference>
<protein>
    <submittedName>
        <fullName evidence="11">3-hydroxyacyl-CoA dehydrogenase</fullName>
        <ecNumber evidence="11">1.1.1.35</ecNumber>
    </submittedName>
</protein>
<comment type="similarity">
    <text evidence="2">Belongs to the 3-hydroxyacyl-CoA dehydrogenase family.</text>
</comment>